<organism evidence="1 2">
    <name type="scientific">Candidatus Gallipaludibacter merdavium</name>
    <dbReference type="NCBI Taxonomy" id="2840839"/>
    <lineage>
        <taxon>Bacteria</taxon>
        <taxon>Pseudomonadati</taxon>
        <taxon>Bacteroidota</taxon>
        <taxon>Bacteroidia</taxon>
        <taxon>Bacteroidales</taxon>
        <taxon>Candidatus Gallipaludibacter</taxon>
    </lineage>
</organism>
<sequence length="63" mass="7038">MAYAWKVTVKSPWKKYVKGLSVQVVTTSCGKPTSKEIFDAFKNQLGIEKESGANPSFDIEKIK</sequence>
<proteinExistence type="predicted"/>
<dbReference type="EMBL" id="JADIMG010000012">
    <property type="protein sequence ID" value="MBO8459024.1"/>
    <property type="molecule type" value="Genomic_DNA"/>
</dbReference>
<dbReference type="Proteomes" id="UP000823641">
    <property type="component" value="Unassembled WGS sequence"/>
</dbReference>
<evidence type="ECO:0000313" key="1">
    <source>
        <dbReference type="EMBL" id="MBO8459024.1"/>
    </source>
</evidence>
<comment type="caution">
    <text evidence="1">The sequence shown here is derived from an EMBL/GenBank/DDBJ whole genome shotgun (WGS) entry which is preliminary data.</text>
</comment>
<accession>A0A9D9HSN6</accession>
<reference evidence="1" key="2">
    <citation type="journal article" date="2021" name="PeerJ">
        <title>Extensive microbial diversity within the chicken gut microbiome revealed by metagenomics and culture.</title>
        <authorList>
            <person name="Gilroy R."/>
            <person name="Ravi A."/>
            <person name="Getino M."/>
            <person name="Pursley I."/>
            <person name="Horton D.L."/>
            <person name="Alikhan N.F."/>
            <person name="Baker D."/>
            <person name="Gharbi K."/>
            <person name="Hall N."/>
            <person name="Watson M."/>
            <person name="Adriaenssens E.M."/>
            <person name="Foster-Nyarko E."/>
            <person name="Jarju S."/>
            <person name="Secka A."/>
            <person name="Antonio M."/>
            <person name="Oren A."/>
            <person name="Chaudhuri R.R."/>
            <person name="La Ragione R."/>
            <person name="Hildebrand F."/>
            <person name="Pallen M.J."/>
        </authorList>
    </citation>
    <scope>NUCLEOTIDE SEQUENCE</scope>
    <source>
        <strain evidence="1">G3-3990</strain>
    </source>
</reference>
<dbReference type="PROSITE" id="PS51257">
    <property type="entry name" value="PROKAR_LIPOPROTEIN"/>
    <property type="match status" value="1"/>
</dbReference>
<name>A0A9D9HSN6_9BACT</name>
<evidence type="ECO:0000313" key="2">
    <source>
        <dbReference type="Proteomes" id="UP000823641"/>
    </source>
</evidence>
<reference evidence="1" key="1">
    <citation type="submission" date="2020-10" db="EMBL/GenBank/DDBJ databases">
        <authorList>
            <person name="Gilroy R."/>
        </authorList>
    </citation>
    <scope>NUCLEOTIDE SEQUENCE</scope>
    <source>
        <strain evidence="1">G3-3990</strain>
    </source>
</reference>
<gene>
    <name evidence="1" type="ORF">IAA73_01630</name>
</gene>
<protein>
    <submittedName>
        <fullName evidence="1">Uncharacterized protein</fullName>
    </submittedName>
</protein>
<dbReference type="AlphaFoldDB" id="A0A9D9HSN6"/>